<gene>
    <name evidence="3" type="ORF">N0F65_009978</name>
</gene>
<dbReference type="GO" id="GO:0005886">
    <property type="term" value="C:plasma membrane"/>
    <property type="evidence" value="ECO:0007669"/>
    <property type="project" value="TreeGrafter"/>
</dbReference>
<reference evidence="3" key="2">
    <citation type="journal article" date="2023" name="Microbiol Resour">
        <title>Decontamination and Annotation of the Draft Genome Sequence of the Oomycete Lagenidium giganteum ARSEF 373.</title>
        <authorList>
            <person name="Morgan W.R."/>
            <person name="Tartar A."/>
        </authorList>
    </citation>
    <scope>NUCLEOTIDE SEQUENCE</scope>
    <source>
        <strain evidence="3">ARSEF 373</strain>
    </source>
</reference>
<evidence type="ECO:0000313" key="4">
    <source>
        <dbReference type="Proteomes" id="UP001146120"/>
    </source>
</evidence>
<dbReference type="Pfam" id="PF01417">
    <property type="entry name" value="ENTH"/>
    <property type="match status" value="1"/>
</dbReference>
<dbReference type="PANTHER" id="PTHR12276">
    <property type="entry name" value="EPSIN/ENT-RELATED"/>
    <property type="match status" value="1"/>
</dbReference>
<dbReference type="PANTHER" id="PTHR12276:SF45">
    <property type="entry name" value="CLATHRIN INTERACTOR 1"/>
    <property type="match status" value="1"/>
</dbReference>
<dbReference type="GO" id="GO:0006897">
    <property type="term" value="P:endocytosis"/>
    <property type="evidence" value="ECO:0007669"/>
    <property type="project" value="TreeGrafter"/>
</dbReference>
<sequence>MDRLRAAVDEVVEKVKMAIQGEPKNPVEILLDEHLPAEPDFVTALSPKASQRVAIPTFVMNDFASRTNNVVDYMFIMDRIWEIITEAQQDPFLLRKALNLLHYLLINGSIQVLKDCQDPPRLSLLQHLSEDYNRYEVEQYHFSKNLDIGAGVRKVAADIAQLLTDERDLFRLRRKAETMNKKLSDRGLRSSYPAAKGESPAAAISVSGSFDTRPPRYSEPAPFDGGIKIITHADEAFLNEMGSTKPDSRDSSRNSSRNGSRSKNEGMVKPPEPTGRKEADLLGLDTILLGTDCGNNQSGSRISSSRLQQKLIATI</sequence>
<dbReference type="EMBL" id="DAKRPA010000008">
    <property type="protein sequence ID" value="DBA04382.1"/>
    <property type="molecule type" value="Genomic_DNA"/>
</dbReference>
<keyword evidence="4" id="KW-1185">Reference proteome</keyword>
<dbReference type="InterPro" id="IPR013809">
    <property type="entry name" value="ENTH"/>
</dbReference>
<dbReference type="GO" id="GO:0030276">
    <property type="term" value="F:clathrin binding"/>
    <property type="evidence" value="ECO:0007669"/>
    <property type="project" value="TreeGrafter"/>
</dbReference>
<reference evidence="3" key="1">
    <citation type="submission" date="2022-11" db="EMBL/GenBank/DDBJ databases">
        <authorList>
            <person name="Morgan W.R."/>
            <person name="Tartar A."/>
        </authorList>
    </citation>
    <scope>NUCLEOTIDE SEQUENCE</scope>
    <source>
        <strain evidence="3">ARSEF 373</strain>
    </source>
</reference>
<dbReference type="PROSITE" id="PS50942">
    <property type="entry name" value="ENTH"/>
    <property type="match status" value="1"/>
</dbReference>
<dbReference type="SUPFAM" id="SSF48464">
    <property type="entry name" value="ENTH/VHS domain"/>
    <property type="match status" value="1"/>
</dbReference>
<evidence type="ECO:0000256" key="1">
    <source>
        <dbReference type="SAM" id="MobiDB-lite"/>
    </source>
</evidence>
<name>A0AAV2ZGJ7_9STRA</name>
<feature type="region of interest" description="Disordered" evidence="1">
    <location>
        <begin position="240"/>
        <end position="278"/>
    </location>
</feature>
<dbReference type="GO" id="GO:0005543">
    <property type="term" value="F:phospholipid binding"/>
    <property type="evidence" value="ECO:0007669"/>
    <property type="project" value="TreeGrafter"/>
</dbReference>
<comment type="caution">
    <text evidence="3">The sequence shown here is derived from an EMBL/GenBank/DDBJ whole genome shotgun (WGS) entry which is preliminary data.</text>
</comment>
<dbReference type="InterPro" id="IPR008942">
    <property type="entry name" value="ENTH_VHS"/>
</dbReference>
<protein>
    <recommendedName>
        <fullName evidence="2">ENTH domain-containing protein</fullName>
    </recommendedName>
</protein>
<evidence type="ECO:0000313" key="3">
    <source>
        <dbReference type="EMBL" id="DBA04382.1"/>
    </source>
</evidence>
<organism evidence="3 4">
    <name type="scientific">Lagenidium giganteum</name>
    <dbReference type="NCBI Taxonomy" id="4803"/>
    <lineage>
        <taxon>Eukaryota</taxon>
        <taxon>Sar</taxon>
        <taxon>Stramenopiles</taxon>
        <taxon>Oomycota</taxon>
        <taxon>Peronosporomycetes</taxon>
        <taxon>Pythiales</taxon>
        <taxon>Pythiaceae</taxon>
    </lineage>
</organism>
<proteinExistence type="predicted"/>
<dbReference type="GO" id="GO:0030125">
    <property type="term" value="C:clathrin vesicle coat"/>
    <property type="evidence" value="ECO:0007669"/>
    <property type="project" value="TreeGrafter"/>
</dbReference>
<evidence type="ECO:0000259" key="2">
    <source>
        <dbReference type="PROSITE" id="PS50942"/>
    </source>
</evidence>
<dbReference type="Proteomes" id="UP001146120">
    <property type="component" value="Unassembled WGS sequence"/>
</dbReference>
<feature type="region of interest" description="Disordered" evidence="1">
    <location>
        <begin position="182"/>
        <end position="225"/>
    </location>
</feature>
<feature type="domain" description="ENTH" evidence="2">
    <location>
        <begin position="29"/>
        <end position="173"/>
    </location>
</feature>
<accession>A0AAV2ZGJ7</accession>
<dbReference type="Gene3D" id="1.25.40.90">
    <property type="match status" value="1"/>
</dbReference>
<dbReference type="AlphaFoldDB" id="A0AAV2ZGJ7"/>
<dbReference type="GO" id="GO:0005768">
    <property type="term" value="C:endosome"/>
    <property type="evidence" value="ECO:0007669"/>
    <property type="project" value="TreeGrafter"/>
</dbReference>